<gene>
    <name evidence="2" type="ORF">GCM10009069_29590</name>
</gene>
<sequence>MIIYTKVFKSFRLAFILSITTTFNVAHAQSTEQATARNYYIEAEASLKMKDYDRAEVMAKRAVDALGATNARLISILMRAQWERHNYENAYAAAQQFMEYDLSSDLRVQFSPLVDKIYQYHDFSKNGEDLYGAPITVRVGGKSEPQIASNFDGSFSLALNKYGDEVREELVRVDASGAILDNITLKTRYFNWQTTGLGGDGSLTALAGKSFAKDKNLVRANAKGKTLWSKRLKDTTGGYASDKIISLPDAGVLVVGKTRNPAGYDLRRFSDRGKEMWRQTYSEVTGNGTGYVHYVGLPEGTIFQMGSTKPKAGIPTKIWIRKIDFTGKSLWTRFIGPPDRYAFPIFALSNKYGGLTVLSRSPELRLQELGPEGRIILEQVHDKLHPSRAEYRGMARLPNGGFAILKTISTRSTSNRLQLRVTTVELFNEQLRRTAQLNLPESAFYGQGISTNKDGTIAIVGSTVTASTSTAPQLTDLYLFRPR</sequence>
<reference evidence="2" key="1">
    <citation type="journal article" date="2014" name="Int. J. Syst. Evol. Microbiol.">
        <title>Complete genome sequence of Corynebacterium casei LMG S-19264T (=DSM 44701T), isolated from a smear-ripened cheese.</title>
        <authorList>
            <consortium name="US DOE Joint Genome Institute (JGI-PGF)"/>
            <person name="Walter F."/>
            <person name="Albersmeier A."/>
            <person name="Kalinowski J."/>
            <person name="Ruckert C."/>
        </authorList>
    </citation>
    <scope>NUCLEOTIDE SEQUENCE</scope>
    <source>
        <strain evidence="2">KCTC 32513</strain>
    </source>
</reference>
<dbReference type="AlphaFoldDB" id="A0A8J3CSC3"/>
<comment type="caution">
    <text evidence="2">The sequence shown here is derived from an EMBL/GenBank/DDBJ whole genome shotgun (WGS) entry which is preliminary data.</text>
</comment>
<protein>
    <recommendedName>
        <fullName evidence="4">Tetratricopeptide repeat protein</fullName>
    </recommendedName>
</protein>
<evidence type="ECO:0000313" key="3">
    <source>
        <dbReference type="Proteomes" id="UP000634004"/>
    </source>
</evidence>
<dbReference type="EMBL" id="BMZH01000024">
    <property type="protein sequence ID" value="GHB05155.1"/>
    <property type="molecule type" value="Genomic_DNA"/>
</dbReference>
<feature type="signal peptide" evidence="1">
    <location>
        <begin position="1"/>
        <end position="28"/>
    </location>
</feature>
<name>A0A8J3CSC3_9PROT</name>
<reference evidence="2" key="2">
    <citation type="submission" date="2020-09" db="EMBL/GenBank/DDBJ databases">
        <authorList>
            <person name="Sun Q."/>
            <person name="Kim S."/>
        </authorList>
    </citation>
    <scope>NUCLEOTIDE SEQUENCE</scope>
    <source>
        <strain evidence="2">KCTC 32513</strain>
    </source>
</reference>
<evidence type="ECO:0000313" key="2">
    <source>
        <dbReference type="EMBL" id="GHB05155.1"/>
    </source>
</evidence>
<keyword evidence="1" id="KW-0732">Signal</keyword>
<dbReference type="Proteomes" id="UP000634004">
    <property type="component" value="Unassembled WGS sequence"/>
</dbReference>
<proteinExistence type="predicted"/>
<organism evidence="2 3">
    <name type="scientific">Algimonas arctica</name>
    <dbReference type="NCBI Taxonomy" id="1479486"/>
    <lineage>
        <taxon>Bacteria</taxon>
        <taxon>Pseudomonadati</taxon>
        <taxon>Pseudomonadota</taxon>
        <taxon>Alphaproteobacteria</taxon>
        <taxon>Maricaulales</taxon>
        <taxon>Robiginitomaculaceae</taxon>
        <taxon>Algimonas</taxon>
    </lineage>
</organism>
<feature type="chain" id="PRO_5035281220" description="Tetratricopeptide repeat protein" evidence="1">
    <location>
        <begin position="29"/>
        <end position="483"/>
    </location>
</feature>
<evidence type="ECO:0008006" key="4">
    <source>
        <dbReference type="Google" id="ProtNLM"/>
    </source>
</evidence>
<keyword evidence="3" id="KW-1185">Reference proteome</keyword>
<evidence type="ECO:0000256" key="1">
    <source>
        <dbReference type="SAM" id="SignalP"/>
    </source>
</evidence>
<accession>A0A8J3CSC3</accession>